<dbReference type="InterPro" id="IPR000209">
    <property type="entry name" value="Peptidase_S8/S53_dom"/>
</dbReference>
<dbReference type="InterPro" id="IPR036852">
    <property type="entry name" value="Peptidase_S8/S53_dom_sf"/>
</dbReference>
<protein>
    <submittedName>
        <fullName evidence="2">Serine protease</fullName>
    </submittedName>
</protein>
<proteinExistence type="predicted"/>
<keyword evidence="2" id="KW-0378">Hydrolase</keyword>
<accession>A0A1B1UYH7</accession>
<evidence type="ECO:0000313" key="2">
    <source>
        <dbReference type="EMBL" id="ANW08111.1"/>
    </source>
</evidence>
<dbReference type="Gene3D" id="3.40.50.200">
    <property type="entry name" value="Peptidase S8/S53 domain"/>
    <property type="match status" value="1"/>
</dbReference>
<sequence>MNNILRLKGTLNYKKNSSKMGNRNLPKNTTVTSEHLKKLEKELIQLINFWEKNLLFEGALVSVYYKTVIAKSNRIKAYMKGKSSSSNDSIVGARFDDENNNKHIITHLVDLNTLRNDVKNLKIVIKIVNERFNGEIDYNIINQVNSKEILIENISKTKFTQYIIDSYYIEKFDVYYNIEFQDKNSIISLFDVNQNLKTMLENLGITIPKSRIYDNTTVLMMPNEIELLKNKAAFLVSMAVTDISKLDRFNFETIENHEIMSIPEPNKEVTIGVIDTLFDKRVYFSEWVEYHDLVSNDIEKNAEDYEHGTAITSILVDGPTINPDLQDNCGRFKVRHFGVAVANNFSSFNIMKSITDIVINNPDIKVWNLSLGSSKEKPKNFISPEASILDKIQYENDVIFIVSGTNKPKNVEKNMAIGAPADSINSIVVNAVDIENNPATYTREGIVLSFYNKPDVSCFGGDKTKLMKVCMPLGEANVQGTSFAAPWITRKVAYLIEVLGFSREEAKALIIDSATTWHENKYKSNIVGYGVVPIDINEIIKSKNDEIKFIISGECKKYETYSHSIPVPVIDNEHPYLAKATLCYFPFSERNQGVDYTSTELDFKFGRIDNKNNIKPIDKNKQDIEGNYFNEDEARKNFRKWDNVKHYTEELKARNRGRKSYKNGMWSFNIKVKERVDKKYGENIKFGVVIRLKEIEGKNRIEDFIYNCQLKGWLVEQVNVENRIEIHNQAEEEIIFD</sequence>
<dbReference type="InterPro" id="IPR034074">
    <property type="entry name" value="Y4bN_pept_dom"/>
</dbReference>
<dbReference type="GO" id="GO:0004252">
    <property type="term" value="F:serine-type endopeptidase activity"/>
    <property type="evidence" value="ECO:0007669"/>
    <property type="project" value="InterPro"/>
</dbReference>
<dbReference type="GO" id="GO:0006508">
    <property type="term" value="P:proteolysis"/>
    <property type="evidence" value="ECO:0007669"/>
    <property type="project" value="UniProtKB-KW"/>
</dbReference>
<dbReference type="Pfam" id="PF00082">
    <property type="entry name" value="Peptidase_S8"/>
    <property type="match status" value="1"/>
</dbReference>
<dbReference type="EMBL" id="KX181861">
    <property type="protein sequence ID" value="ANW08111.1"/>
    <property type="molecule type" value="Genomic_DNA"/>
</dbReference>
<dbReference type="RefSeq" id="WP_053041763.1">
    <property type="nucleotide sequence ID" value="NZ_CP090475.1"/>
</dbReference>
<dbReference type="CDD" id="cd04847">
    <property type="entry name" value="Peptidases_S8_Subtilisin_like_2"/>
    <property type="match status" value="1"/>
</dbReference>
<feature type="domain" description="Peptidase S8/S53" evidence="1">
    <location>
        <begin position="267"/>
        <end position="530"/>
    </location>
</feature>
<reference evidence="2" key="1">
    <citation type="submission" date="2016-05" db="EMBL/GenBank/DDBJ databases">
        <title>Clue for the horizontal gene transfer of serine-aspartate repeat gene from a novel composite staphylococcal cassette chromosome of Staphylococcus haemolyticus.</title>
        <authorList>
            <person name="Wu Z."/>
            <person name="Xue H."/>
            <person name="Zhao X."/>
        </authorList>
    </citation>
    <scope>NUCLEOTIDE SEQUENCE</scope>
    <source>
        <strain evidence="2">BC05211</strain>
    </source>
</reference>
<keyword evidence="2" id="KW-0645">Protease</keyword>
<dbReference type="AlphaFoldDB" id="A0A1B1UYH7"/>
<organism evidence="2">
    <name type="scientific">Staphylococcus haemolyticus</name>
    <dbReference type="NCBI Taxonomy" id="1283"/>
    <lineage>
        <taxon>Bacteria</taxon>
        <taxon>Bacillati</taxon>
        <taxon>Bacillota</taxon>
        <taxon>Bacilli</taxon>
        <taxon>Bacillales</taxon>
        <taxon>Staphylococcaceae</taxon>
        <taxon>Staphylococcus</taxon>
    </lineage>
</organism>
<evidence type="ECO:0000259" key="1">
    <source>
        <dbReference type="Pfam" id="PF00082"/>
    </source>
</evidence>
<dbReference type="SUPFAM" id="SSF52743">
    <property type="entry name" value="Subtilisin-like"/>
    <property type="match status" value="1"/>
</dbReference>
<name>A0A1B1UYH7_STAHA</name>